<comment type="caution">
    <text evidence="2">The sequence shown here is derived from an EMBL/GenBank/DDBJ whole genome shotgun (WGS) entry which is preliminary data.</text>
</comment>
<reference evidence="2 3" key="1">
    <citation type="submission" date="2019-01" db="EMBL/GenBank/DDBJ databases">
        <title>Sequencing of cultivated peanut Arachis hypogaea provides insights into genome evolution and oil improvement.</title>
        <authorList>
            <person name="Chen X."/>
        </authorList>
    </citation>
    <scope>NUCLEOTIDE SEQUENCE [LARGE SCALE GENOMIC DNA]</scope>
    <source>
        <strain evidence="3">cv. Fuhuasheng</strain>
        <tissue evidence="2">Leaves</tissue>
    </source>
</reference>
<dbReference type="Proteomes" id="UP000289738">
    <property type="component" value="Chromosome A09"/>
</dbReference>
<dbReference type="AlphaFoldDB" id="A0A445BJ21"/>
<dbReference type="PANTHER" id="PTHR47718:SF13">
    <property type="entry name" value="OS09G0290500 PROTEIN"/>
    <property type="match status" value="1"/>
</dbReference>
<organism evidence="2 3">
    <name type="scientific">Arachis hypogaea</name>
    <name type="common">Peanut</name>
    <dbReference type="NCBI Taxonomy" id="3818"/>
    <lineage>
        <taxon>Eukaryota</taxon>
        <taxon>Viridiplantae</taxon>
        <taxon>Streptophyta</taxon>
        <taxon>Embryophyta</taxon>
        <taxon>Tracheophyta</taxon>
        <taxon>Spermatophyta</taxon>
        <taxon>Magnoliopsida</taxon>
        <taxon>eudicotyledons</taxon>
        <taxon>Gunneridae</taxon>
        <taxon>Pentapetalae</taxon>
        <taxon>rosids</taxon>
        <taxon>fabids</taxon>
        <taxon>Fabales</taxon>
        <taxon>Fabaceae</taxon>
        <taxon>Papilionoideae</taxon>
        <taxon>50 kb inversion clade</taxon>
        <taxon>dalbergioids sensu lato</taxon>
        <taxon>Dalbergieae</taxon>
        <taxon>Pterocarpus clade</taxon>
        <taxon>Arachis</taxon>
    </lineage>
</organism>
<proteinExistence type="predicted"/>
<evidence type="ECO:0000313" key="3">
    <source>
        <dbReference type="Proteomes" id="UP000289738"/>
    </source>
</evidence>
<sequence>MGAKAPKGNLTDQCALMQRAIEMYMPTTIHHWCIWHIMKKIPNKLTGYKRHEEIEQEMSHVVWKSYTKDAFDRNWNNFLTKYGLGGNTWLSGFTIYEIVEQVSNSTFNKFFVTYDVVSRESTRAKNIKRRHTHIKSSQDEPLMESKSKRFDDLVYRSHNICKFISKSKQLTRILHWAFDNVMVKMQEYQGRSNESVKFQLLQCTGYELSRRGLYEF</sequence>
<accession>A0A445BJ21</accession>
<feature type="domain" description="MULE transposase" evidence="1">
    <location>
        <begin position="2"/>
        <end position="40"/>
    </location>
</feature>
<protein>
    <recommendedName>
        <fullName evidence="1">MULE transposase domain-containing protein</fullName>
    </recommendedName>
</protein>
<dbReference type="Pfam" id="PF10551">
    <property type="entry name" value="MULE"/>
    <property type="match status" value="1"/>
</dbReference>
<dbReference type="PANTHER" id="PTHR47718">
    <property type="entry name" value="OS01G0519700 PROTEIN"/>
    <property type="match status" value="1"/>
</dbReference>
<evidence type="ECO:0000313" key="2">
    <source>
        <dbReference type="EMBL" id="RYR38664.1"/>
    </source>
</evidence>
<name>A0A445BJ21_ARAHY</name>
<gene>
    <name evidence="2" type="ORF">Ahy_A09g043795</name>
</gene>
<dbReference type="EMBL" id="SDMP01000009">
    <property type="protein sequence ID" value="RYR38664.1"/>
    <property type="molecule type" value="Genomic_DNA"/>
</dbReference>
<keyword evidence="3" id="KW-1185">Reference proteome</keyword>
<evidence type="ECO:0000259" key="1">
    <source>
        <dbReference type="Pfam" id="PF10551"/>
    </source>
</evidence>
<dbReference type="InterPro" id="IPR018289">
    <property type="entry name" value="MULE_transposase_dom"/>
</dbReference>